<evidence type="ECO:0000313" key="14">
    <source>
        <dbReference type="Proteomes" id="UP000828390"/>
    </source>
</evidence>
<keyword evidence="8 11" id="KW-0233">DNA recombination</keyword>
<evidence type="ECO:0000256" key="9">
    <source>
        <dbReference type="ARBA" id="ARBA00023204"/>
    </source>
</evidence>
<sequence length="291" mass="33576">MVHEIENFFGVYLLLSQNERYKGRTYIGYTVDPNRRIKQHNTGAHAGGAYRTSGKGPWAMVLIIHGFPNEISGLRFEWAWQHPEKSRRLKHLPKKSRKENQFDYRFRIVSEMLRTAPWNRLALNIQWLKQEFARDFDPKLTPPLHMAVAYGPVKSKKILGESNSRTKGSNSNENLEITDAFTVPVSRHIRCAVCSELLKDTNLSLLRCYQPTCLMVSHIICLAKRFLEKKNENAVHIVPVEGACPKCNQNLLWGNLIRHKHGCYQNLSQGTDDDPVEDDHWTNELLSQVPM</sequence>
<keyword evidence="6 11" id="KW-0378">Hydrolase</keyword>
<evidence type="ECO:0000256" key="8">
    <source>
        <dbReference type="ARBA" id="ARBA00023172"/>
    </source>
</evidence>
<evidence type="ECO:0000313" key="13">
    <source>
        <dbReference type="EMBL" id="KAH3890891.1"/>
    </source>
</evidence>
<comment type="cofactor">
    <cofactor evidence="11">
        <name>a divalent metal cation</name>
        <dbReference type="ChEBI" id="CHEBI:60240"/>
    </cofactor>
</comment>
<dbReference type="Gene3D" id="3.30.40.10">
    <property type="entry name" value="Zinc/RING finger domain, C3HC4 (zinc finger)"/>
    <property type="match status" value="1"/>
</dbReference>
<reference evidence="13" key="1">
    <citation type="journal article" date="2019" name="bioRxiv">
        <title>The Genome of the Zebra Mussel, Dreissena polymorpha: A Resource for Invasive Species Research.</title>
        <authorList>
            <person name="McCartney M.A."/>
            <person name="Auch B."/>
            <person name="Kono T."/>
            <person name="Mallez S."/>
            <person name="Zhang Y."/>
            <person name="Obille A."/>
            <person name="Becker A."/>
            <person name="Abrahante J.E."/>
            <person name="Garbe J."/>
            <person name="Badalamenti J.P."/>
            <person name="Herman A."/>
            <person name="Mangelson H."/>
            <person name="Liachko I."/>
            <person name="Sullivan S."/>
            <person name="Sone E.D."/>
            <person name="Koren S."/>
            <person name="Silverstein K.A.T."/>
            <person name="Beckman K.B."/>
            <person name="Gohl D.M."/>
        </authorList>
    </citation>
    <scope>NUCLEOTIDE SEQUENCE</scope>
    <source>
        <strain evidence="13">Duluth1</strain>
        <tissue evidence="13">Whole animal</tissue>
    </source>
</reference>
<dbReference type="GO" id="GO:0017108">
    <property type="term" value="F:5'-flap endonuclease activity"/>
    <property type="evidence" value="ECO:0007669"/>
    <property type="project" value="InterPro"/>
</dbReference>
<keyword evidence="2" id="KW-0479">Metal-binding</keyword>
<keyword evidence="14" id="KW-1185">Reference proteome</keyword>
<dbReference type="OrthoDB" id="24645at2759"/>
<dbReference type="GO" id="GO:0033557">
    <property type="term" value="C:Slx1-Slx4 complex"/>
    <property type="evidence" value="ECO:0007669"/>
    <property type="project" value="UniProtKB-UniRule"/>
</dbReference>
<dbReference type="GO" id="GO:0008821">
    <property type="term" value="F:crossover junction DNA endonuclease activity"/>
    <property type="evidence" value="ECO:0007669"/>
    <property type="project" value="TreeGrafter"/>
</dbReference>
<comment type="caution">
    <text evidence="11">Lacks conserved residue(s) required for the propagation of feature annotation.</text>
</comment>
<dbReference type="AlphaFoldDB" id="A0A9D4NAR2"/>
<comment type="subunit">
    <text evidence="11">Forms a heterodimer with a member of the SLX4 family.</text>
</comment>
<dbReference type="InterPro" id="IPR048749">
    <property type="entry name" value="SLX1_C"/>
</dbReference>
<proteinExistence type="inferred from homology"/>
<dbReference type="InterPro" id="IPR050381">
    <property type="entry name" value="SLX1_endonuclease"/>
</dbReference>
<dbReference type="Pfam" id="PF21202">
    <property type="entry name" value="SLX1_C"/>
    <property type="match status" value="1"/>
</dbReference>
<dbReference type="Proteomes" id="UP000828390">
    <property type="component" value="Unassembled WGS sequence"/>
</dbReference>
<keyword evidence="5" id="KW-0863">Zinc-finger</keyword>
<organism evidence="13 14">
    <name type="scientific">Dreissena polymorpha</name>
    <name type="common">Zebra mussel</name>
    <name type="synonym">Mytilus polymorpha</name>
    <dbReference type="NCBI Taxonomy" id="45954"/>
    <lineage>
        <taxon>Eukaryota</taxon>
        <taxon>Metazoa</taxon>
        <taxon>Spiralia</taxon>
        <taxon>Lophotrochozoa</taxon>
        <taxon>Mollusca</taxon>
        <taxon>Bivalvia</taxon>
        <taxon>Autobranchia</taxon>
        <taxon>Heteroconchia</taxon>
        <taxon>Euheterodonta</taxon>
        <taxon>Imparidentia</taxon>
        <taxon>Neoheterodontei</taxon>
        <taxon>Myida</taxon>
        <taxon>Dreissenoidea</taxon>
        <taxon>Dreissenidae</taxon>
        <taxon>Dreissena</taxon>
    </lineage>
</organism>
<keyword evidence="3 11" id="KW-0255">Endonuclease</keyword>
<evidence type="ECO:0000256" key="2">
    <source>
        <dbReference type="ARBA" id="ARBA00022723"/>
    </source>
</evidence>
<evidence type="ECO:0000256" key="10">
    <source>
        <dbReference type="ARBA" id="ARBA00023242"/>
    </source>
</evidence>
<comment type="caution">
    <text evidence="13">The sequence shown here is derived from an EMBL/GenBank/DDBJ whole genome shotgun (WGS) entry which is preliminary data.</text>
</comment>
<keyword evidence="1 11" id="KW-0540">Nuclease</keyword>
<evidence type="ECO:0000256" key="7">
    <source>
        <dbReference type="ARBA" id="ARBA00022833"/>
    </source>
</evidence>
<dbReference type="PANTHER" id="PTHR20208">
    <property type="entry name" value="STRUCTURE-SPECIFIC ENDONUCLEASE SUBUNIT SLX1"/>
    <property type="match status" value="1"/>
</dbReference>
<dbReference type="Gene3D" id="3.40.1440.10">
    <property type="entry name" value="GIY-YIG endonuclease"/>
    <property type="match status" value="1"/>
</dbReference>
<keyword evidence="9 11" id="KW-0234">DNA repair</keyword>
<dbReference type="HAMAP" id="MF_03100">
    <property type="entry name" value="Endonuc_su_Slx1"/>
    <property type="match status" value="1"/>
</dbReference>
<keyword evidence="10 11" id="KW-0539">Nucleus</keyword>
<comment type="function">
    <text evidence="11">Catalytic subunit of a heterodimeric structure-specific endonuclease that resolves DNA secondary structures generated during DNA repair and recombination. Has endonuclease activity towards branched DNA substrates, introducing single-strand cuts in duplex DNA close to junctions with ss-DNA.</text>
</comment>
<dbReference type="InterPro" id="IPR013083">
    <property type="entry name" value="Znf_RING/FYVE/PHD"/>
</dbReference>
<comment type="similarity">
    <text evidence="11">Belongs to the SLX1 family.</text>
</comment>
<dbReference type="EC" id="3.1.-.-" evidence="11"/>
<evidence type="ECO:0000256" key="3">
    <source>
        <dbReference type="ARBA" id="ARBA00022759"/>
    </source>
</evidence>
<accession>A0A9D4NAR2</accession>
<feature type="domain" description="GIY-YIG" evidence="12">
    <location>
        <begin position="7"/>
        <end position="92"/>
    </location>
</feature>
<gene>
    <name evidence="13" type="ORF">DPMN_014981</name>
</gene>
<dbReference type="SUPFAM" id="SSF82771">
    <property type="entry name" value="GIY-YIG endonuclease"/>
    <property type="match status" value="1"/>
</dbReference>
<dbReference type="Pfam" id="PF01541">
    <property type="entry name" value="GIY-YIG"/>
    <property type="match status" value="1"/>
</dbReference>
<dbReference type="EMBL" id="JAIWYP010000001">
    <property type="protein sequence ID" value="KAH3890891.1"/>
    <property type="molecule type" value="Genomic_DNA"/>
</dbReference>
<protein>
    <recommendedName>
        <fullName evidence="11">Structure-specific endonuclease subunit SLX1 homolog</fullName>
        <ecNumber evidence="11">3.1.-.-</ecNumber>
    </recommendedName>
</protein>
<comment type="subcellular location">
    <subcellularLocation>
        <location evidence="11">Nucleus</location>
    </subcellularLocation>
</comment>
<evidence type="ECO:0000256" key="11">
    <source>
        <dbReference type="HAMAP-Rule" id="MF_03100"/>
    </source>
</evidence>
<dbReference type="InterPro" id="IPR000305">
    <property type="entry name" value="GIY-YIG_endonuc"/>
</dbReference>
<dbReference type="PROSITE" id="PS50164">
    <property type="entry name" value="GIY_YIG"/>
    <property type="match status" value="1"/>
</dbReference>
<evidence type="ECO:0000259" key="12">
    <source>
        <dbReference type="PROSITE" id="PS50164"/>
    </source>
</evidence>
<dbReference type="FunFam" id="3.40.1440.10:FF:000008">
    <property type="entry name" value="Structure-specific endonuclease subunit SLX1 homolog"/>
    <property type="match status" value="1"/>
</dbReference>
<evidence type="ECO:0000256" key="1">
    <source>
        <dbReference type="ARBA" id="ARBA00022722"/>
    </source>
</evidence>
<dbReference type="PANTHER" id="PTHR20208:SF10">
    <property type="entry name" value="STRUCTURE-SPECIFIC ENDONUCLEASE SUBUNIT SLX1"/>
    <property type="match status" value="1"/>
</dbReference>
<evidence type="ECO:0000256" key="5">
    <source>
        <dbReference type="ARBA" id="ARBA00022771"/>
    </source>
</evidence>
<dbReference type="InterPro" id="IPR035901">
    <property type="entry name" value="GIY-YIG_endonuc_sf"/>
</dbReference>
<dbReference type="InterPro" id="IPR027520">
    <property type="entry name" value="Slx1"/>
</dbReference>
<dbReference type="GO" id="GO:0000724">
    <property type="term" value="P:double-strand break repair via homologous recombination"/>
    <property type="evidence" value="ECO:0007669"/>
    <property type="project" value="TreeGrafter"/>
</dbReference>
<evidence type="ECO:0000256" key="4">
    <source>
        <dbReference type="ARBA" id="ARBA00022763"/>
    </source>
</evidence>
<reference evidence="13" key="2">
    <citation type="submission" date="2020-11" db="EMBL/GenBank/DDBJ databases">
        <authorList>
            <person name="McCartney M.A."/>
            <person name="Auch B."/>
            <person name="Kono T."/>
            <person name="Mallez S."/>
            <person name="Becker A."/>
            <person name="Gohl D.M."/>
            <person name="Silverstein K.A.T."/>
            <person name="Koren S."/>
            <person name="Bechman K.B."/>
            <person name="Herman A."/>
            <person name="Abrahante J.E."/>
            <person name="Garbe J."/>
        </authorList>
    </citation>
    <scope>NUCLEOTIDE SEQUENCE</scope>
    <source>
        <strain evidence="13">Duluth1</strain>
        <tissue evidence="13">Whole animal</tissue>
    </source>
</reference>
<dbReference type="CDD" id="cd10455">
    <property type="entry name" value="GIY-YIG_SLX1"/>
    <property type="match status" value="1"/>
</dbReference>
<dbReference type="GO" id="GO:0008270">
    <property type="term" value="F:zinc ion binding"/>
    <property type="evidence" value="ECO:0007669"/>
    <property type="project" value="UniProtKB-KW"/>
</dbReference>
<keyword evidence="4 11" id="KW-0227">DNA damage</keyword>
<evidence type="ECO:0000256" key="6">
    <source>
        <dbReference type="ARBA" id="ARBA00022801"/>
    </source>
</evidence>
<keyword evidence="7" id="KW-0862">Zinc</keyword>
<name>A0A9D4NAR2_DREPO</name>